<keyword evidence="3 7" id="KW-0732">Signal</keyword>
<evidence type="ECO:0000256" key="4">
    <source>
        <dbReference type="ARBA" id="ARBA00023136"/>
    </source>
</evidence>
<dbReference type="AlphaFoldDB" id="A0A1I6GNL6"/>
<evidence type="ECO:0000256" key="5">
    <source>
        <dbReference type="ARBA" id="ARBA00023139"/>
    </source>
</evidence>
<gene>
    <name evidence="8" type="ORF">SAMN05216203_0319</name>
</gene>
<keyword evidence="2" id="KW-1003">Cell membrane</keyword>
<feature type="chain" id="PRO_5011482265" evidence="7">
    <location>
        <begin position="20"/>
        <end position="45"/>
    </location>
</feature>
<proteinExistence type="inferred from homology"/>
<protein>
    <submittedName>
        <fullName evidence="8">Predicted small secreted protein</fullName>
    </submittedName>
</protein>
<dbReference type="PROSITE" id="PS51257">
    <property type="entry name" value="PROKAR_LIPOPROTEIN"/>
    <property type="match status" value="1"/>
</dbReference>
<dbReference type="Proteomes" id="UP000198644">
    <property type="component" value="Unassembled WGS sequence"/>
</dbReference>
<keyword evidence="4" id="KW-0472">Membrane</keyword>
<organism evidence="8 9">
    <name type="scientific">Marinobacter daqiaonensis</name>
    <dbReference type="NCBI Taxonomy" id="650891"/>
    <lineage>
        <taxon>Bacteria</taxon>
        <taxon>Pseudomonadati</taxon>
        <taxon>Pseudomonadota</taxon>
        <taxon>Gammaproteobacteria</taxon>
        <taxon>Pseudomonadales</taxon>
        <taxon>Marinobacteraceae</taxon>
        <taxon>Marinobacter</taxon>
    </lineage>
</organism>
<evidence type="ECO:0000256" key="2">
    <source>
        <dbReference type="ARBA" id="ARBA00022475"/>
    </source>
</evidence>
<keyword evidence="9" id="KW-1185">Reference proteome</keyword>
<dbReference type="RefSeq" id="WP_139229884.1">
    <property type="nucleotide sequence ID" value="NZ_FOYW01000001.1"/>
</dbReference>
<evidence type="ECO:0000256" key="3">
    <source>
        <dbReference type="ARBA" id="ARBA00022729"/>
    </source>
</evidence>
<dbReference type="EMBL" id="FOYW01000001">
    <property type="protein sequence ID" value="SFR43815.1"/>
    <property type="molecule type" value="Genomic_DNA"/>
</dbReference>
<reference evidence="8 9" key="1">
    <citation type="submission" date="2016-10" db="EMBL/GenBank/DDBJ databases">
        <authorList>
            <person name="de Groot N.N."/>
        </authorList>
    </citation>
    <scope>NUCLEOTIDE SEQUENCE [LARGE SCALE GENOMIC DNA]</scope>
    <source>
        <strain evidence="8 9">CGMCC 1.9167</strain>
    </source>
</reference>
<evidence type="ECO:0000256" key="7">
    <source>
        <dbReference type="SAM" id="SignalP"/>
    </source>
</evidence>
<evidence type="ECO:0000313" key="9">
    <source>
        <dbReference type="Proteomes" id="UP000198644"/>
    </source>
</evidence>
<sequence>MKFAIGSLLFAFLLGTGLAGCNTIEGMGEDVEAVGETIDEEAEET</sequence>
<name>A0A1I6GNL6_9GAMM</name>
<evidence type="ECO:0000256" key="1">
    <source>
        <dbReference type="ARBA" id="ARBA00010296"/>
    </source>
</evidence>
<feature type="signal peptide" evidence="7">
    <location>
        <begin position="1"/>
        <end position="19"/>
    </location>
</feature>
<dbReference type="STRING" id="650891.SAMN05216203_0319"/>
<evidence type="ECO:0000256" key="6">
    <source>
        <dbReference type="ARBA" id="ARBA00023288"/>
    </source>
</evidence>
<dbReference type="Pfam" id="PF08085">
    <property type="entry name" value="Entericidin"/>
    <property type="match status" value="1"/>
</dbReference>
<comment type="similarity">
    <text evidence="1">Belongs to the EcnA/EcnB lipoprotein family.</text>
</comment>
<evidence type="ECO:0000313" key="8">
    <source>
        <dbReference type="EMBL" id="SFR43815.1"/>
    </source>
</evidence>
<accession>A0A1I6GNL6</accession>
<dbReference type="InterPro" id="IPR012556">
    <property type="entry name" value="Entericidin"/>
</dbReference>
<keyword evidence="5" id="KW-0564">Palmitate</keyword>
<dbReference type="GO" id="GO:0016020">
    <property type="term" value="C:membrane"/>
    <property type="evidence" value="ECO:0007669"/>
    <property type="project" value="InterPro"/>
</dbReference>
<keyword evidence="6" id="KW-0449">Lipoprotein</keyword>
<dbReference type="GO" id="GO:0009636">
    <property type="term" value="P:response to toxic substance"/>
    <property type="evidence" value="ECO:0007669"/>
    <property type="project" value="InterPro"/>
</dbReference>